<evidence type="ECO:0000313" key="1">
    <source>
        <dbReference type="EMBL" id="KAK9104833.1"/>
    </source>
</evidence>
<reference evidence="1 2" key="1">
    <citation type="submission" date="2024-01" db="EMBL/GenBank/DDBJ databases">
        <title>Genome assemblies of Stephania.</title>
        <authorList>
            <person name="Yang L."/>
        </authorList>
    </citation>
    <scope>NUCLEOTIDE SEQUENCE [LARGE SCALE GENOMIC DNA]</scope>
    <source>
        <strain evidence="1">JXDWG</strain>
        <tissue evidence="1">Leaf</tissue>
    </source>
</reference>
<dbReference type="AlphaFoldDB" id="A0AAP0HX19"/>
<organism evidence="1 2">
    <name type="scientific">Stephania cephalantha</name>
    <dbReference type="NCBI Taxonomy" id="152367"/>
    <lineage>
        <taxon>Eukaryota</taxon>
        <taxon>Viridiplantae</taxon>
        <taxon>Streptophyta</taxon>
        <taxon>Embryophyta</taxon>
        <taxon>Tracheophyta</taxon>
        <taxon>Spermatophyta</taxon>
        <taxon>Magnoliopsida</taxon>
        <taxon>Ranunculales</taxon>
        <taxon>Menispermaceae</taxon>
        <taxon>Menispermoideae</taxon>
        <taxon>Cissampelideae</taxon>
        <taxon>Stephania</taxon>
    </lineage>
</organism>
<protein>
    <submittedName>
        <fullName evidence="1">Uncharacterized protein</fullName>
    </submittedName>
</protein>
<keyword evidence="2" id="KW-1185">Reference proteome</keyword>
<evidence type="ECO:0000313" key="2">
    <source>
        <dbReference type="Proteomes" id="UP001419268"/>
    </source>
</evidence>
<dbReference type="Proteomes" id="UP001419268">
    <property type="component" value="Unassembled WGS sequence"/>
</dbReference>
<accession>A0AAP0HX19</accession>
<sequence>MTKIFKRWMITEGYCWKSLPDHQNDIYILGVMETYFQWDPLIDEVIVRAAYDAKTCVRYGALMHELRAHGVRPDFVTDEVWNRYCEYWASTDFKALEKDEEDEVTPNDVFLHVHTKDNDGVTFIDSRSARFHVSVLANGAREEHTQTTPDQLIDEKQLYYDAAGECPKGRVCGLGSLAKMKKRYEDPGASTSPEPMVGVQSLMQLFRGLRNSRLSCRASWECAWTSERAPLRHHHRHHLISIICRLGWIRLVHRRSSTTMMMGTSRIGWMKNTW</sequence>
<proteinExistence type="predicted"/>
<comment type="caution">
    <text evidence="1">The sequence shown here is derived from an EMBL/GenBank/DDBJ whole genome shotgun (WGS) entry which is preliminary data.</text>
</comment>
<dbReference type="EMBL" id="JBBNAG010000009">
    <property type="protein sequence ID" value="KAK9104833.1"/>
    <property type="molecule type" value="Genomic_DNA"/>
</dbReference>
<name>A0AAP0HX19_9MAGN</name>
<gene>
    <name evidence="1" type="ORF">Scep_021677</name>
</gene>